<proteinExistence type="predicted"/>
<feature type="domain" description="Methyl-accepting transducer" evidence="4">
    <location>
        <begin position="146"/>
        <end position="403"/>
    </location>
</feature>
<dbReference type="EMBL" id="CCRF01000092">
    <property type="protein sequence ID" value="CEE02903.1"/>
    <property type="molecule type" value="Genomic_DNA"/>
</dbReference>
<name>A0A090J2P8_9BACI</name>
<dbReference type="Proteomes" id="UP000040576">
    <property type="component" value="Unassembled WGS sequence"/>
</dbReference>
<feature type="transmembrane region" description="Helical" evidence="3">
    <location>
        <begin position="51"/>
        <end position="73"/>
    </location>
</feature>
<evidence type="ECO:0000256" key="1">
    <source>
        <dbReference type="ARBA" id="ARBA00023224"/>
    </source>
</evidence>
<keyword evidence="3" id="KW-0812">Transmembrane</keyword>
<dbReference type="RefSeq" id="WP_034772877.1">
    <property type="nucleotide sequence ID" value="NZ_CCRF01000092.1"/>
</dbReference>
<keyword evidence="3" id="KW-1133">Transmembrane helix</keyword>
<dbReference type="SUPFAM" id="SSF58104">
    <property type="entry name" value="Methyl-accepting chemotaxis protein (MCP) signaling domain"/>
    <property type="match status" value="1"/>
</dbReference>
<dbReference type="InterPro" id="IPR004089">
    <property type="entry name" value="MCPsignal_dom"/>
</dbReference>
<evidence type="ECO:0000256" key="2">
    <source>
        <dbReference type="PROSITE-ProRule" id="PRU00284"/>
    </source>
</evidence>
<dbReference type="AlphaFoldDB" id="A0A090J2P8"/>
<dbReference type="GO" id="GO:0007165">
    <property type="term" value="P:signal transduction"/>
    <property type="evidence" value="ECO:0007669"/>
    <property type="project" value="UniProtKB-KW"/>
</dbReference>
<dbReference type="SMART" id="SM00283">
    <property type="entry name" value="MA"/>
    <property type="match status" value="1"/>
</dbReference>
<dbReference type="PANTHER" id="PTHR32089:SF114">
    <property type="entry name" value="METHYL-ACCEPTING CHEMOTAXIS PROTEIN MCPB"/>
    <property type="match status" value="1"/>
</dbReference>
<dbReference type="PANTHER" id="PTHR32089">
    <property type="entry name" value="METHYL-ACCEPTING CHEMOTAXIS PROTEIN MCPB"/>
    <property type="match status" value="1"/>
</dbReference>
<gene>
    <name evidence="5" type="ORF">BT1A1_3117</name>
</gene>
<dbReference type="PROSITE" id="PS50111">
    <property type="entry name" value="CHEMOTAXIS_TRANSDUC_2"/>
    <property type="match status" value="1"/>
</dbReference>
<organism evidence="5 6">
    <name type="scientific">Caldibacillus thermoamylovorans</name>
    <dbReference type="NCBI Taxonomy" id="35841"/>
    <lineage>
        <taxon>Bacteria</taxon>
        <taxon>Bacillati</taxon>
        <taxon>Bacillota</taxon>
        <taxon>Bacilli</taxon>
        <taxon>Bacillales</taxon>
        <taxon>Bacillaceae</taxon>
        <taxon>Caldibacillus</taxon>
    </lineage>
</organism>
<keyword evidence="6" id="KW-1185">Reference proteome</keyword>
<accession>A0A090J2P8</accession>
<sequence length="432" mass="47191">MNGQSGKNSYKAVQLIRNIVTGTSSIILILSIGLGCLLGFIIHLFTDSISLLLLMFICSLSNLILSALLFVFLMKSITKSANGFMELLNLIKDGNFSIEMDAGKNKALEKIVGHLNSITSQMRSVIAGSLNHVNSFLQASEHISSETNEAVTSIKELSDTINEIAVSASDQVMEAEKSVQVMDQLSEHISVVTDGYHSIIDETENVHHLNKQGLEMVGILREKSESNQLSSEKIFTTVNNLSVTLKDIETFVGTIKDIADQTNLLALNAAIEAARAGEAGKGFAVVADEVRKLADQSKISTEQIISMMVSIKRDSQEAIQAVHDMKNISEEQFTAVNQTDASFNNIADSIDSIIRKINDMKDAIEQMGMAKDQTVAAIIHTSQVSEQTAAASEELAATAESQLQIFTELKETAEELSRRSKEMEQNLVKYQI</sequence>
<protein>
    <submittedName>
        <fullName evidence="5">Methyl-accepting chemotaxis sensory transducer</fullName>
    </submittedName>
</protein>
<evidence type="ECO:0000313" key="6">
    <source>
        <dbReference type="Proteomes" id="UP000040576"/>
    </source>
</evidence>
<reference evidence="5 6" key="1">
    <citation type="submission" date="2014-07" db="EMBL/GenBank/DDBJ databases">
        <authorList>
            <person name="Wibberg Daniel"/>
        </authorList>
    </citation>
    <scope>NUCLEOTIDE SEQUENCE [LARGE SCALE GENOMIC DNA]</scope>
</reference>
<evidence type="ECO:0000256" key="3">
    <source>
        <dbReference type="SAM" id="Phobius"/>
    </source>
</evidence>
<dbReference type="Pfam" id="PF00015">
    <property type="entry name" value="MCPsignal"/>
    <property type="match status" value="1"/>
</dbReference>
<keyword evidence="1 2" id="KW-0807">Transducer</keyword>
<dbReference type="Gene3D" id="1.10.287.950">
    <property type="entry name" value="Methyl-accepting chemotaxis protein"/>
    <property type="match status" value="1"/>
</dbReference>
<keyword evidence="3" id="KW-0472">Membrane</keyword>
<dbReference type="GO" id="GO:0016020">
    <property type="term" value="C:membrane"/>
    <property type="evidence" value="ECO:0007669"/>
    <property type="project" value="InterPro"/>
</dbReference>
<evidence type="ECO:0000259" key="4">
    <source>
        <dbReference type="PROSITE" id="PS50111"/>
    </source>
</evidence>
<evidence type="ECO:0000313" key="5">
    <source>
        <dbReference type="EMBL" id="CEE02903.1"/>
    </source>
</evidence>
<feature type="transmembrane region" description="Helical" evidence="3">
    <location>
        <begin position="20"/>
        <end position="45"/>
    </location>
</feature>